<gene>
    <name evidence="1" type="ORF">ORV05_04805</name>
</gene>
<protein>
    <submittedName>
        <fullName evidence="1">3'-5' exoribonuclease</fullName>
    </submittedName>
</protein>
<keyword evidence="2" id="KW-1185">Reference proteome</keyword>
<accession>A0ABY7B8C0</accession>
<evidence type="ECO:0000313" key="2">
    <source>
        <dbReference type="Proteomes" id="UP001163203"/>
    </source>
</evidence>
<dbReference type="Gene3D" id="3.30.420.10">
    <property type="entry name" value="Ribonuclease H-like superfamily/Ribonuclease H"/>
    <property type="match status" value="1"/>
</dbReference>
<evidence type="ECO:0000313" key="1">
    <source>
        <dbReference type="EMBL" id="WAL67111.1"/>
    </source>
</evidence>
<name>A0ABY7B8C0_9PSEU</name>
<dbReference type="RefSeq" id="WP_268757237.1">
    <property type="nucleotide sequence ID" value="NZ_CP113836.1"/>
</dbReference>
<reference evidence="1" key="1">
    <citation type="submission" date="2022-11" db="EMBL/GenBank/DDBJ databases">
        <authorList>
            <person name="Mo P."/>
        </authorList>
    </citation>
    <scope>NUCLEOTIDE SEQUENCE</scope>
    <source>
        <strain evidence="1">HUAS 11-8</strain>
    </source>
</reference>
<dbReference type="InterPro" id="IPR036397">
    <property type="entry name" value="RNaseH_sf"/>
</dbReference>
<dbReference type="EMBL" id="CP113836">
    <property type="protein sequence ID" value="WAL67111.1"/>
    <property type="molecule type" value="Genomic_DNA"/>
</dbReference>
<organism evidence="1 2">
    <name type="scientific">Amycolatopsis cynarae</name>
    <dbReference type="NCBI Taxonomy" id="2995223"/>
    <lineage>
        <taxon>Bacteria</taxon>
        <taxon>Bacillati</taxon>
        <taxon>Actinomycetota</taxon>
        <taxon>Actinomycetes</taxon>
        <taxon>Pseudonocardiales</taxon>
        <taxon>Pseudonocardiaceae</taxon>
        <taxon>Amycolatopsis</taxon>
    </lineage>
</organism>
<proteinExistence type="predicted"/>
<sequence length="160" mass="18301">MSTTAVHRDAVPHLPLTEPTEVNRRIRIAINDDHQWLGIPGRRAKIDFTIDTTDPRVKPKWVIANEVREFLLAQGTPELWAYYGAYDHVALMQLWGSMVKRPSGVPMWTHDLKQLHEQAGHPKLPGQGNDTHDALADARWNRLAYANCEAALHFEQERPQ</sequence>
<dbReference type="Proteomes" id="UP001163203">
    <property type="component" value="Chromosome"/>
</dbReference>